<name>A0AAW2YW71_9EUKA</name>
<gene>
    <name evidence="6" type="ORF">AKO1_012540</name>
</gene>
<dbReference type="PANTHER" id="PTHR32463">
    <property type="entry name" value="L-FUCOSE KINASE"/>
    <property type="match status" value="1"/>
</dbReference>
<keyword evidence="1" id="KW-0808">Transferase</keyword>
<dbReference type="Gene3D" id="3.30.230.120">
    <property type="match status" value="1"/>
</dbReference>
<dbReference type="PANTHER" id="PTHR32463:SF0">
    <property type="entry name" value="L-FUCOSE KINASE"/>
    <property type="match status" value="1"/>
</dbReference>
<evidence type="ECO:0000256" key="3">
    <source>
        <dbReference type="ARBA" id="ARBA00022777"/>
    </source>
</evidence>
<keyword evidence="7" id="KW-1185">Reference proteome</keyword>
<keyword evidence="4" id="KW-0067">ATP-binding</keyword>
<dbReference type="InterPro" id="IPR006204">
    <property type="entry name" value="GHMP_kinase_N_dom"/>
</dbReference>
<evidence type="ECO:0000256" key="1">
    <source>
        <dbReference type="ARBA" id="ARBA00022679"/>
    </source>
</evidence>
<accession>A0AAW2YW71</accession>
<dbReference type="GO" id="GO:0050201">
    <property type="term" value="F:fucokinase activity"/>
    <property type="evidence" value="ECO:0007669"/>
    <property type="project" value="TreeGrafter"/>
</dbReference>
<dbReference type="AlphaFoldDB" id="A0AAW2YW71"/>
<evidence type="ECO:0000256" key="4">
    <source>
        <dbReference type="ARBA" id="ARBA00022840"/>
    </source>
</evidence>
<dbReference type="Pfam" id="PF00288">
    <property type="entry name" value="GHMP_kinases_N"/>
    <property type="match status" value="1"/>
</dbReference>
<reference evidence="6 7" key="1">
    <citation type="submission" date="2024-03" db="EMBL/GenBank/DDBJ databases">
        <title>The Acrasis kona genome and developmental transcriptomes reveal deep origins of eukaryotic multicellular pathways.</title>
        <authorList>
            <person name="Sheikh S."/>
            <person name="Fu C.-J."/>
            <person name="Brown M.W."/>
            <person name="Baldauf S.L."/>
        </authorList>
    </citation>
    <scope>NUCLEOTIDE SEQUENCE [LARGE SCALE GENOMIC DNA]</scope>
    <source>
        <strain evidence="6 7">ATCC MYA-3509</strain>
    </source>
</reference>
<dbReference type="SUPFAM" id="SSF55060">
    <property type="entry name" value="GHMP Kinase, C-terminal domain"/>
    <property type="match status" value="1"/>
</dbReference>
<feature type="domain" description="GHMP kinase N-terminal" evidence="5">
    <location>
        <begin position="163"/>
        <end position="240"/>
    </location>
</feature>
<sequence>MIDHLENTDFLDCINTDLSKIHSTKQNLKWSLDPTSILRATAPMKVAISSANNSDRHGAAKLEGSRVLNMCVDLVWGSEEYPRPTIEATIQLVQESIPSITFNGYNDMSGKFEEHVFSFTEETMSLASLSSEDTEDPFRFYKYVLHFSGIVQDVQDTKQSWRELMEFTLGRGLLITLKNSGPSRSGFSSSSAVMTTLLSLLYKATNQVKELKHVYDLALLAENRLGLRSGWNDTYCLLPGGIHDFYTQPCPGIPTPKLTKTNFGTINLESRLWLVHTGVQRKATNRMNRRHEVYLSKDEALYPYIVESLALHEHMSCAMHQERYEALGKYMTRYMDCRIAFDPEATNPQLTFLFKEWIDKGLIYGGLLAGAMGGGIAQVIVSDYGLQVENGKTRMEAAIEDMKLACDSFNNKLYRRIKFGVNVEGVKINVQV</sequence>
<proteinExistence type="predicted"/>
<dbReference type="InterPro" id="IPR052203">
    <property type="entry name" value="GHMP_Kinase-Related"/>
</dbReference>
<dbReference type="GO" id="GO:0005524">
    <property type="term" value="F:ATP binding"/>
    <property type="evidence" value="ECO:0007669"/>
    <property type="project" value="UniProtKB-KW"/>
</dbReference>
<dbReference type="GO" id="GO:0042352">
    <property type="term" value="P:GDP-L-fucose salvage"/>
    <property type="evidence" value="ECO:0007669"/>
    <property type="project" value="TreeGrafter"/>
</dbReference>
<keyword evidence="3" id="KW-0418">Kinase</keyword>
<dbReference type="EMBL" id="JAOPGA020000784">
    <property type="protein sequence ID" value="KAL0481698.1"/>
    <property type="molecule type" value="Genomic_DNA"/>
</dbReference>
<comment type="caution">
    <text evidence="6">The sequence shown here is derived from an EMBL/GenBank/DDBJ whole genome shotgun (WGS) entry which is preliminary data.</text>
</comment>
<evidence type="ECO:0000313" key="6">
    <source>
        <dbReference type="EMBL" id="KAL0481698.1"/>
    </source>
</evidence>
<dbReference type="Proteomes" id="UP001431209">
    <property type="component" value="Unassembled WGS sequence"/>
</dbReference>
<evidence type="ECO:0000313" key="7">
    <source>
        <dbReference type="Proteomes" id="UP001431209"/>
    </source>
</evidence>
<dbReference type="InterPro" id="IPR020568">
    <property type="entry name" value="Ribosomal_Su5_D2-typ_SF"/>
</dbReference>
<evidence type="ECO:0000259" key="5">
    <source>
        <dbReference type="Pfam" id="PF00288"/>
    </source>
</evidence>
<keyword evidence="2" id="KW-0547">Nucleotide-binding</keyword>
<organism evidence="6 7">
    <name type="scientific">Acrasis kona</name>
    <dbReference type="NCBI Taxonomy" id="1008807"/>
    <lineage>
        <taxon>Eukaryota</taxon>
        <taxon>Discoba</taxon>
        <taxon>Heterolobosea</taxon>
        <taxon>Tetramitia</taxon>
        <taxon>Eutetramitia</taxon>
        <taxon>Acrasidae</taxon>
        <taxon>Acrasis</taxon>
    </lineage>
</organism>
<protein>
    <submittedName>
        <fullName evidence="6">Bifunctional fucokinase/fucose pyrophosphorylase</fullName>
    </submittedName>
</protein>
<dbReference type="InterPro" id="IPR036554">
    <property type="entry name" value="GHMP_kinase_C_sf"/>
</dbReference>
<dbReference type="SUPFAM" id="SSF54211">
    <property type="entry name" value="Ribosomal protein S5 domain 2-like"/>
    <property type="match status" value="1"/>
</dbReference>
<evidence type="ECO:0000256" key="2">
    <source>
        <dbReference type="ARBA" id="ARBA00022741"/>
    </source>
</evidence>